<dbReference type="Pfam" id="PF08544">
    <property type="entry name" value="GHMP_kinases_C"/>
    <property type="match status" value="1"/>
</dbReference>
<dbReference type="InterPro" id="IPR000870">
    <property type="entry name" value="Homoserine_kinase"/>
</dbReference>
<dbReference type="SUPFAM" id="SSF55060">
    <property type="entry name" value="GHMP Kinase, C-terminal domain"/>
    <property type="match status" value="1"/>
</dbReference>
<dbReference type="InterPro" id="IPR036554">
    <property type="entry name" value="GHMP_kinase_C_sf"/>
</dbReference>
<evidence type="ECO:0000256" key="8">
    <source>
        <dbReference type="NCBIfam" id="TIGR00191"/>
    </source>
</evidence>
<feature type="binding site" evidence="7">
    <location>
        <begin position="84"/>
        <end position="94"/>
    </location>
    <ligand>
        <name>ATP</name>
        <dbReference type="ChEBI" id="CHEBI:30616"/>
    </ligand>
</feature>
<keyword evidence="2 7" id="KW-0808">Transferase</keyword>
<dbReference type="RefSeq" id="WP_204465464.1">
    <property type="nucleotide sequence ID" value="NZ_JAFBCV010000004.1"/>
</dbReference>
<evidence type="ECO:0000313" key="12">
    <source>
        <dbReference type="Proteomes" id="UP001179280"/>
    </source>
</evidence>
<comment type="subcellular location">
    <subcellularLocation>
        <location evidence="7">Cytoplasm</location>
    </subcellularLocation>
</comment>
<name>A0ABS2SS00_9BACI</name>
<keyword evidence="6 7" id="KW-0067">ATP-binding</keyword>
<dbReference type="SUPFAM" id="SSF54211">
    <property type="entry name" value="Ribosomal protein S5 domain 2-like"/>
    <property type="match status" value="1"/>
</dbReference>
<evidence type="ECO:0000256" key="4">
    <source>
        <dbReference type="ARBA" id="ARBA00022741"/>
    </source>
</evidence>
<dbReference type="NCBIfam" id="TIGR00191">
    <property type="entry name" value="thrB"/>
    <property type="match status" value="1"/>
</dbReference>
<evidence type="ECO:0000256" key="7">
    <source>
        <dbReference type="HAMAP-Rule" id="MF_00384"/>
    </source>
</evidence>
<feature type="domain" description="GHMP kinase N-terminal" evidence="9">
    <location>
        <begin position="55"/>
        <end position="137"/>
    </location>
</feature>
<dbReference type="HAMAP" id="MF_00384">
    <property type="entry name" value="Homoser_kinase"/>
    <property type="match status" value="1"/>
</dbReference>
<keyword evidence="5 7" id="KW-0418">Kinase</keyword>
<dbReference type="Proteomes" id="UP001179280">
    <property type="component" value="Unassembled WGS sequence"/>
</dbReference>
<dbReference type="PIRSF" id="PIRSF000676">
    <property type="entry name" value="Homoser_kin"/>
    <property type="match status" value="1"/>
</dbReference>
<keyword evidence="7" id="KW-0963">Cytoplasm</keyword>
<dbReference type="InterPro" id="IPR020568">
    <property type="entry name" value="Ribosomal_Su5_D2-typ_SF"/>
</dbReference>
<comment type="catalytic activity">
    <reaction evidence="7">
        <text>L-homoserine + ATP = O-phospho-L-homoserine + ADP + H(+)</text>
        <dbReference type="Rhea" id="RHEA:13985"/>
        <dbReference type="ChEBI" id="CHEBI:15378"/>
        <dbReference type="ChEBI" id="CHEBI:30616"/>
        <dbReference type="ChEBI" id="CHEBI:57476"/>
        <dbReference type="ChEBI" id="CHEBI:57590"/>
        <dbReference type="ChEBI" id="CHEBI:456216"/>
        <dbReference type="EC" id="2.7.1.39"/>
    </reaction>
</comment>
<feature type="domain" description="GHMP kinase C-terminal" evidence="10">
    <location>
        <begin position="202"/>
        <end position="275"/>
    </location>
</feature>
<dbReference type="Gene3D" id="3.30.70.890">
    <property type="entry name" value="GHMP kinase, C-terminal domain"/>
    <property type="match status" value="1"/>
</dbReference>
<evidence type="ECO:0000256" key="2">
    <source>
        <dbReference type="ARBA" id="ARBA00022679"/>
    </source>
</evidence>
<dbReference type="Pfam" id="PF00288">
    <property type="entry name" value="GHMP_kinases_N"/>
    <property type="match status" value="1"/>
</dbReference>
<evidence type="ECO:0000256" key="5">
    <source>
        <dbReference type="ARBA" id="ARBA00022777"/>
    </source>
</evidence>
<dbReference type="InterPro" id="IPR013750">
    <property type="entry name" value="GHMP_kinase_C_dom"/>
</dbReference>
<evidence type="ECO:0000256" key="6">
    <source>
        <dbReference type="ARBA" id="ARBA00022840"/>
    </source>
</evidence>
<accession>A0ABS2SS00</accession>
<evidence type="ECO:0000256" key="3">
    <source>
        <dbReference type="ARBA" id="ARBA00022697"/>
    </source>
</evidence>
<dbReference type="PANTHER" id="PTHR20861:SF1">
    <property type="entry name" value="HOMOSERINE KINASE"/>
    <property type="match status" value="1"/>
</dbReference>
<dbReference type="EC" id="2.7.1.39" evidence="7 8"/>
<evidence type="ECO:0000259" key="9">
    <source>
        <dbReference type="Pfam" id="PF00288"/>
    </source>
</evidence>
<dbReference type="EMBL" id="JAFBCV010000004">
    <property type="protein sequence ID" value="MBM7838294.1"/>
    <property type="molecule type" value="Genomic_DNA"/>
</dbReference>
<dbReference type="Gene3D" id="3.30.230.10">
    <property type="match status" value="1"/>
</dbReference>
<comment type="pathway">
    <text evidence="7">Amino-acid biosynthesis; L-threonine biosynthesis; L-threonine from L-aspartate: step 4/5.</text>
</comment>
<sequence>MMFSITVPASTANLGPGFDSIGLALNKYLYLEGSQAEQWVFECDSPGLTNLKPTNLITEAASFASKHFGSSLPPCHVKMENEIPLAKGFGSSAAATVAGIELASYFCRSAVSKADKARIASLWEGHPDNVAASIYGGLVIGAHRQDDTDIIHIENPEVEMVAVIPSETLATKKARALLPKKLDFSVAVEASALANVVTAACVMNNWKLAGKLMMEDQFHQPYRNTVVPEMDKLFQFAKEDSQIFGAALSGAGPILLCFVEPGATASVAYKVNDAFPTHIAEEIKPALLGSAISVAQA</sequence>
<keyword evidence="12" id="KW-1185">Reference proteome</keyword>
<evidence type="ECO:0000259" key="10">
    <source>
        <dbReference type="Pfam" id="PF08544"/>
    </source>
</evidence>
<dbReference type="InterPro" id="IPR006204">
    <property type="entry name" value="GHMP_kinase_N_dom"/>
</dbReference>
<proteinExistence type="inferred from homology"/>
<organism evidence="11 12">
    <name type="scientific">Shouchella xiaoxiensis</name>
    <dbReference type="NCBI Taxonomy" id="766895"/>
    <lineage>
        <taxon>Bacteria</taxon>
        <taxon>Bacillati</taxon>
        <taxon>Bacillota</taxon>
        <taxon>Bacilli</taxon>
        <taxon>Bacillales</taxon>
        <taxon>Bacillaceae</taxon>
        <taxon>Shouchella</taxon>
    </lineage>
</organism>
<evidence type="ECO:0000313" key="11">
    <source>
        <dbReference type="EMBL" id="MBM7838294.1"/>
    </source>
</evidence>
<dbReference type="InterPro" id="IPR014721">
    <property type="entry name" value="Ribsml_uS5_D2-typ_fold_subgr"/>
</dbReference>
<keyword evidence="4 7" id="KW-0547">Nucleotide-binding</keyword>
<evidence type="ECO:0000256" key="1">
    <source>
        <dbReference type="ARBA" id="ARBA00022605"/>
    </source>
</evidence>
<reference evidence="11" key="1">
    <citation type="submission" date="2021-01" db="EMBL/GenBank/DDBJ databases">
        <title>Genomic Encyclopedia of Type Strains, Phase IV (KMG-IV): sequencing the most valuable type-strain genomes for metagenomic binning, comparative biology and taxonomic classification.</title>
        <authorList>
            <person name="Goeker M."/>
        </authorList>
    </citation>
    <scope>NUCLEOTIDE SEQUENCE</scope>
    <source>
        <strain evidence="11">DSM 21943</strain>
    </source>
</reference>
<keyword evidence="1 7" id="KW-0028">Amino-acid biosynthesis</keyword>
<comment type="caution">
    <text evidence="11">The sequence shown here is derived from an EMBL/GenBank/DDBJ whole genome shotgun (WGS) entry which is preliminary data.</text>
</comment>
<comment type="similarity">
    <text evidence="7">Belongs to the GHMP kinase family. Homoserine kinase subfamily.</text>
</comment>
<protein>
    <recommendedName>
        <fullName evidence="7 8">Homoserine kinase</fullName>
        <shortName evidence="7">HK</shortName>
        <shortName evidence="7">HSK</shortName>
        <ecNumber evidence="7 8">2.7.1.39</ecNumber>
    </recommendedName>
</protein>
<dbReference type="PANTHER" id="PTHR20861">
    <property type="entry name" value="HOMOSERINE/4-DIPHOSPHOCYTIDYL-2-C-METHYL-D-ERYTHRITOL KINASE"/>
    <property type="match status" value="1"/>
</dbReference>
<dbReference type="PRINTS" id="PR00958">
    <property type="entry name" value="HOMSERKINASE"/>
</dbReference>
<gene>
    <name evidence="7" type="primary">thrB</name>
    <name evidence="11" type="ORF">JOC54_001550</name>
</gene>
<dbReference type="GO" id="GO:0004413">
    <property type="term" value="F:homoserine kinase activity"/>
    <property type="evidence" value="ECO:0007669"/>
    <property type="project" value="UniProtKB-EC"/>
</dbReference>
<keyword evidence="3 7" id="KW-0791">Threonine biosynthesis</keyword>
<comment type="function">
    <text evidence="7">Catalyzes the ATP-dependent phosphorylation of L-homoserine to L-homoserine phosphate.</text>
</comment>